<accession>A0ABV1RL87</accession>
<proteinExistence type="predicted"/>
<keyword evidence="4" id="KW-1134">Transmembrane beta strand</keyword>
<keyword evidence="9" id="KW-0472">Membrane</keyword>
<organism evidence="13 14">
    <name type="scientific">Catenovulum sediminis</name>
    <dbReference type="NCBI Taxonomy" id="1740262"/>
    <lineage>
        <taxon>Bacteria</taxon>
        <taxon>Pseudomonadati</taxon>
        <taxon>Pseudomonadota</taxon>
        <taxon>Gammaproteobacteria</taxon>
        <taxon>Alteromonadales</taxon>
        <taxon>Alteromonadaceae</taxon>
        <taxon>Catenovulum</taxon>
    </lineage>
</organism>
<dbReference type="Gene3D" id="2.40.160.10">
    <property type="entry name" value="Porin"/>
    <property type="match status" value="1"/>
</dbReference>
<comment type="subcellular location">
    <subcellularLocation>
        <location evidence="1">Cell outer membrane</location>
        <topology evidence="1">Multi-pass membrane protein</topology>
    </subcellularLocation>
</comment>
<evidence type="ECO:0000256" key="11">
    <source>
        <dbReference type="SAM" id="SignalP"/>
    </source>
</evidence>
<keyword evidence="14" id="KW-1185">Reference proteome</keyword>
<evidence type="ECO:0000256" key="5">
    <source>
        <dbReference type="ARBA" id="ARBA00022692"/>
    </source>
</evidence>
<dbReference type="EMBL" id="JBELOE010000265">
    <property type="protein sequence ID" value="MER2493705.1"/>
    <property type="molecule type" value="Genomic_DNA"/>
</dbReference>
<evidence type="ECO:0000259" key="12">
    <source>
        <dbReference type="Pfam" id="PF13609"/>
    </source>
</evidence>
<keyword evidence="6 11" id="KW-0732">Signal</keyword>
<evidence type="ECO:0000256" key="10">
    <source>
        <dbReference type="ARBA" id="ARBA00023237"/>
    </source>
</evidence>
<evidence type="ECO:0000313" key="14">
    <source>
        <dbReference type="Proteomes" id="UP001467690"/>
    </source>
</evidence>
<keyword evidence="7" id="KW-0406">Ion transport</keyword>
<comment type="caution">
    <text evidence="13">The sequence shown here is derived from an EMBL/GenBank/DDBJ whole genome shotgun (WGS) entry which is preliminary data.</text>
</comment>
<dbReference type="InterPro" id="IPR001702">
    <property type="entry name" value="Porin_Gram-ve"/>
</dbReference>
<dbReference type="CDD" id="cd00342">
    <property type="entry name" value="gram_neg_porins"/>
    <property type="match status" value="1"/>
</dbReference>
<dbReference type="PANTHER" id="PTHR34501:SF9">
    <property type="entry name" value="MAJOR OUTER MEMBRANE PROTEIN P.IA"/>
    <property type="match status" value="1"/>
</dbReference>
<feature type="chain" id="PRO_5046514171" evidence="11">
    <location>
        <begin position="23"/>
        <end position="309"/>
    </location>
</feature>
<sequence length="309" mass="33332">MSTVTKPLVSIALLSAAFTAHSSEPLTVYGKANISLQYADAQETSTDLKSNASRFGVKGELALDNGLSAIYQAEFGVDFADESKEKNVTARNQYVGLKGGFGQVRLGRMDTALKLAQGKVDLFNDFNGDIKHLFSGEVRTNDSVTYISPKFSDFTVGATYITHEESDKDQLDSAGLSAALMYGDSKFKKGSVYAALAFDNNVKGGDRVRLVAQTKLGSFKLGAILQRQKAEGAEDESGFVVNAAYALDAATFKIQYQTIDEMIAGDLSTISIGVDYKLGKSTKLYAWLADEDKALVDVQTLAVGMEHKF</sequence>
<dbReference type="SUPFAM" id="SSF56935">
    <property type="entry name" value="Porins"/>
    <property type="match status" value="1"/>
</dbReference>
<gene>
    <name evidence="13" type="ORF">ABS311_17635</name>
</gene>
<keyword evidence="10" id="KW-0998">Cell outer membrane</keyword>
<dbReference type="InterPro" id="IPR002299">
    <property type="entry name" value="Porin_Neis"/>
</dbReference>
<name>A0ABV1RL87_9ALTE</name>
<dbReference type="Proteomes" id="UP001467690">
    <property type="component" value="Unassembled WGS sequence"/>
</dbReference>
<evidence type="ECO:0000313" key="13">
    <source>
        <dbReference type="EMBL" id="MER2493705.1"/>
    </source>
</evidence>
<protein>
    <submittedName>
        <fullName evidence="13">Porin</fullName>
    </submittedName>
</protein>
<keyword evidence="3" id="KW-0813">Transport</keyword>
<evidence type="ECO:0000256" key="1">
    <source>
        <dbReference type="ARBA" id="ARBA00004571"/>
    </source>
</evidence>
<evidence type="ECO:0000256" key="9">
    <source>
        <dbReference type="ARBA" id="ARBA00023136"/>
    </source>
</evidence>
<keyword evidence="5" id="KW-0812">Transmembrane</keyword>
<reference evidence="13 14" key="1">
    <citation type="submission" date="2024-06" db="EMBL/GenBank/DDBJ databases">
        <authorList>
            <person name="Chen R.Y."/>
        </authorList>
    </citation>
    <scope>NUCLEOTIDE SEQUENCE [LARGE SCALE GENOMIC DNA]</scope>
    <source>
        <strain evidence="13 14">D2</strain>
    </source>
</reference>
<evidence type="ECO:0000256" key="4">
    <source>
        <dbReference type="ARBA" id="ARBA00022452"/>
    </source>
</evidence>
<evidence type="ECO:0000256" key="8">
    <source>
        <dbReference type="ARBA" id="ARBA00023114"/>
    </source>
</evidence>
<evidence type="ECO:0000256" key="7">
    <source>
        <dbReference type="ARBA" id="ARBA00023065"/>
    </source>
</evidence>
<dbReference type="InterPro" id="IPR050298">
    <property type="entry name" value="Gram-neg_bact_OMP"/>
</dbReference>
<evidence type="ECO:0000256" key="6">
    <source>
        <dbReference type="ARBA" id="ARBA00022729"/>
    </source>
</evidence>
<dbReference type="InterPro" id="IPR023614">
    <property type="entry name" value="Porin_dom_sf"/>
</dbReference>
<comment type="subunit">
    <text evidence="2">Homotrimer.</text>
</comment>
<dbReference type="PANTHER" id="PTHR34501">
    <property type="entry name" value="PROTEIN YDDL-RELATED"/>
    <property type="match status" value="1"/>
</dbReference>
<feature type="domain" description="Porin" evidence="12">
    <location>
        <begin position="11"/>
        <end position="290"/>
    </location>
</feature>
<feature type="signal peptide" evidence="11">
    <location>
        <begin position="1"/>
        <end position="22"/>
    </location>
</feature>
<evidence type="ECO:0000256" key="3">
    <source>
        <dbReference type="ARBA" id="ARBA00022448"/>
    </source>
</evidence>
<dbReference type="Pfam" id="PF13609">
    <property type="entry name" value="Porin_4"/>
    <property type="match status" value="1"/>
</dbReference>
<dbReference type="PRINTS" id="PR00184">
    <property type="entry name" value="NEISSPPORIN"/>
</dbReference>
<dbReference type="PRINTS" id="PR00182">
    <property type="entry name" value="ECOLNEIPORIN"/>
</dbReference>
<dbReference type="InterPro" id="IPR033900">
    <property type="entry name" value="Gram_neg_porin_domain"/>
</dbReference>
<keyword evidence="8" id="KW-0626">Porin</keyword>
<dbReference type="RefSeq" id="WP_143869640.1">
    <property type="nucleotide sequence ID" value="NZ_CP041660.1"/>
</dbReference>
<evidence type="ECO:0000256" key="2">
    <source>
        <dbReference type="ARBA" id="ARBA00011233"/>
    </source>
</evidence>